<feature type="compositionally biased region" description="Basic and acidic residues" evidence="1">
    <location>
        <begin position="122"/>
        <end position="131"/>
    </location>
</feature>
<dbReference type="InterPro" id="IPR033227">
    <property type="entry name" value="CAPS"/>
</dbReference>
<dbReference type="OrthoDB" id="10063282at2759"/>
<dbReference type="GO" id="GO:1990504">
    <property type="term" value="P:dense core granule exocytosis"/>
    <property type="evidence" value="ECO:0007669"/>
    <property type="project" value="InterPro"/>
</dbReference>
<feature type="compositionally biased region" description="Polar residues" evidence="1">
    <location>
        <begin position="225"/>
        <end position="249"/>
    </location>
</feature>
<organism evidence="2 3">
    <name type="scientific">Fasciolopsis buskii</name>
    <dbReference type="NCBI Taxonomy" id="27845"/>
    <lineage>
        <taxon>Eukaryota</taxon>
        <taxon>Metazoa</taxon>
        <taxon>Spiralia</taxon>
        <taxon>Lophotrochozoa</taxon>
        <taxon>Platyhelminthes</taxon>
        <taxon>Trematoda</taxon>
        <taxon>Digenea</taxon>
        <taxon>Plagiorchiida</taxon>
        <taxon>Echinostomata</taxon>
        <taxon>Echinostomatoidea</taxon>
        <taxon>Fasciolidae</taxon>
        <taxon>Fasciolopsis</taxon>
    </lineage>
</organism>
<dbReference type="PANTHER" id="PTHR12166:SF8">
    <property type="entry name" value="CALCIUM-DEPENDENT SECRETION ACTIVATOR"/>
    <property type="match status" value="1"/>
</dbReference>
<dbReference type="GO" id="GO:0016079">
    <property type="term" value="P:synaptic vesicle exocytosis"/>
    <property type="evidence" value="ECO:0007669"/>
    <property type="project" value="InterPro"/>
</dbReference>
<name>A0A8E0RUC7_9TREM</name>
<feature type="compositionally biased region" description="Polar residues" evidence="1">
    <location>
        <begin position="53"/>
        <end position="65"/>
    </location>
</feature>
<feature type="compositionally biased region" description="Polar residues" evidence="1">
    <location>
        <begin position="187"/>
        <end position="201"/>
    </location>
</feature>
<sequence length="462" mass="51043">MLDSSSSEEEDTAGGFGGYGNKSASSVGAGSSRRGMVSGRSGSGRQYGRPIAQDSTSSIGANTPDGQRYSGKWADSHAISAGMTDYCDQPSTPYRNVPSSHSSVPQQGSLHERSRHSSSRNSAHDAHDDRAGQGQHHRGPQSRIKSQHSASRHPMDDEEEEELSVSTASLNAAGPGGHSDYYHGGNENAQPGSNTYSVESSNGGGRRTSGIPMENQSPYRGHPQMSHSSSGQSQTPEYVGNAQSVQQPAQPMPRDPAALDLEKTEREEVERRRTLQLYVFVMRCIAYPFYSKPPTDLVRRYLKITKQQLKSFQDRFQAFLNGELDVVGDEAFTNAIQSYYEVFLRSDRVASMVRGGGCSMHDFREVFRLNSEHRVRCLPQIEGLNKSNVVSAWMVKFDQICRGGAGPSTALQKLQVPQPEVVMNKEQLYELFQATLGVKKYEHQILYNVLQVRLRLLKNNLF</sequence>
<feature type="compositionally biased region" description="Acidic residues" evidence="1">
    <location>
        <begin position="1"/>
        <end position="12"/>
    </location>
</feature>
<feature type="compositionally biased region" description="Polar residues" evidence="1">
    <location>
        <begin position="89"/>
        <end position="109"/>
    </location>
</feature>
<dbReference type="AlphaFoldDB" id="A0A8E0RUC7"/>
<gene>
    <name evidence="2" type="ORF">FBUS_04324</name>
</gene>
<feature type="compositionally biased region" description="Low complexity" evidence="1">
    <location>
        <begin position="23"/>
        <end position="49"/>
    </location>
</feature>
<keyword evidence="3" id="KW-1185">Reference proteome</keyword>
<proteinExistence type="predicted"/>
<accession>A0A8E0RUC7</accession>
<feature type="region of interest" description="Disordered" evidence="1">
    <location>
        <begin position="1"/>
        <end position="256"/>
    </location>
</feature>
<protein>
    <submittedName>
        <fullName evidence="2">CAPS2</fullName>
    </submittedName>
</protein>
<comment type="caution">
    <text evidence="2">The sequence shown here is derived from an EMBL/GenBank/DDBJ whole genome shotgun (WGS) entry which is preliminary data.</text>
</comment>
<evidence type="ECO:0000256" key="1">
    <source>
        <dbReference type="SAM" id="MobiDB-lite"/>
    </source>
</evidence>
<dbReference type="PANTHER" id="PTHR12166">
    <property type="entry name" value="CALCIUM-DEPENDENT SECRETION ACTIVATOR"/>
    <property type="match status" value="1"/>
</dbReference>
<evidence type="ECO:0000313" key="2">
    <source>
        <dbReference type="EMBL" id="KAA0193047.1"/>
    </source>
</evidence>
<reference evidence="2" key="1">
    <citation type="submission" date="2019-05" db="EMBL/GenBank/DDBJ databases">
        <title>Annotation for the trematode Fasciolopsis buski.</title>
        <authorList>
            <person name="Choi Y.-J."/>
        </authorList>
    </citation>
    <scope>NUCLEOTIDE SEQUENCE</scope>
    <source>
        <strain evidence="2">HT</strain>
        <tissue evidence="2">Whole worm</tissue>
    </source>
</reference>
<dbReference type="Proteomes" id="UP000728185">
    <property type="component" value="Unassembled WGS sequence"/>
</dbReference>
<dbReference type="GO" id="GO:0098793">
    <property type="term" value="C:presynapse"/>
    <property type="evidence" value="ECO:0007669"/>
    <property type="project" value="GOC"/>
</dbReference>
<evidence type="ECO:0000313" key="3">
    <source>
        <dbReference type="Proteomes" id="UP000728185"/>
    </source>
</evidence>
<dbReference type="EMBL" id="LUCM01005282">
    <property type="protein sequence ID" value="KAA0193047.1"/>
    <property type="molecule type" value="Genomic_DNA"/>
</dbReference>